<accession>A0A5B7EV83</accession>
<dbReference type="AlphaFoldDB" id="A0A5B7EV83"/>
<feature type="signal peptide" evidence="1">
    <location>
        <begin position="1"/>
        <end position="17"/>
    </location>
</feature>
<dbReference type="Proteomes" id="UP000324222">
    <property type="component" value="Unassembled WGS sequence"/>
</dbReference>
<gene>
    <name evidence="2" type="ORF">E2C01_032416</name>
</gene>
<comment type="caution">
    <text evidence="2">The sequence shown here is derived from an EMBL/GenBank/DDBJ whole genome shotgun (WGS) entry which is preliminary data.</text>
</comment>
<reference evidence="2 3" key="1">
    <citation type="submission" date="2019-05" db="EMBL/GenBank/DDBJ databases">
        <title>Another draft genome of Portunus trituberculatus and its Hox gene families provides insights of decapod evolution.</title>
        <authorList>
            <person name="Jeong J.-H."/>
            <person name="Song I."/>
            <person name="Kim S."/>
            <person name="Choi T."/>
            <person name="Kim D."/>
            <person name="Ryu S."/>
            <person name="Kim W."/>
        </authorList>
    </citation>
    <scope>NUCLEOTIDE SEQUENCE [LARGE SCALE GENOMIC DNA]</scope>
    <source>
        <tissue evidence="2">Muscle</tissue>
    </source>
</reference>
<evidence type="ECO:0000313" key="2">
    <source>
        <dbReference type="EMBL" id="MPC38900.1"/>
    </source>
</evidence>
<protein>
    <submittedName>
        <fullName evidence="2">Uncharacterized protein</fullName>
    </submittedName>
</protein>
<sequence>MSSSLVCIRMLISGGVGGGGGAGGVEAGVGVEDGVWVGVWRTWERVRPLATVEEGSGGGVGATLMTLGRLAVDPSLLG</sequence>
<organism evidence="2 3">
    <name type="scientific">Portunus trituberculatus</name>
    <name type="common">Swimming crab</name>
    <name type="synonym">Neptunus trituberculatus</name>
    <dbReference type="NCBI Taxonomy" id="210409"/>
    <lineage>
        <taxon>Eukaryota</taxon>
        <taxon>Metazoa</taxon>
        <taxon>Ecdysozoa</taxon>
        <taxon>Arthropoda</taxon>
        <taxon>Crustacea</taxon>
        <taxon>Multicrustacea</taxon>
        <taxon>Malacostraca</taxon>
        <taxon>Eumalacostraca</taxon>
        <taxon>Eucarida</taxon>
        <taxon>Decapoda</taxon>
        <taxon>Pleocyemata</taxon>
        <taxon>Brachyura</taxon>
        <taxon>Eubrachyura</taxon>
        <taxon>Portunoidea</taxon>
        <taxon>Portunidae</taxon>
        <taxon>Portuninae</taxon>
        <taxon>Portunus</taxon>
    </lineage>
</organism>
<evidence type="ECO:0000256" key="1">
    <source>
        <dbReference type="SAM" id="SignalP"/>
    </source>
</evidence>
<proteinExistence type="predicted"/>
<feature type="chain" id="PRO_5022968216" evidence="1">
    <location>
        <begin position="18"/>
        <end position="78"/>
    </location>
</feature>
<keyword evidence="3" id="KW-1185">Reference proteome</keyword>
<evidence type="ECO:0000313" key="3">
    <source>
        <dbReference type="Proteomes" id="UP000324222"/>
    </source>
</evidence>
<name>A0A5B7EV83_PORTR</name>
<dbReference type="EMBL" id="VSRR010004205">
    <property type="protein sequence ID" value="MPC38900.1"/>
    <property type="molecule type" value="Genomic_DNA"/>
</dbReference>
<keyword evidence="1" id="KW-0732">Signal</keyword>